<dbReference type="GO" id="GO:0015074">
    <property type="term" value="P:DNA integration"/>
    <property type="evidence" value="ECO:0007669"/>
    <property type="project" value="InterPro"/>
</dbReference>
<sequence length="246" mass="28450">MVPVILTESLQEVVAFLVQMRRNVGVPDDNIYLFPNMSSANGYFRADAILRSMAVACGAKTPETLRATQLRKHVATMTQLLNLRENELDAVAAYMGHDIRVHRQYYRLQEDTMQLAKVSKLLLAMEGGDIKRLKGCNLDNIQVDDLIEDADKEDEEDEAVDDVAPRAAKRPPTGTQKENTRQRMDNEEKRIVSEYFKRFIERMQTPGKADIDKFKADYKQFKDVKWDKIKYMVYNTFAYKKRGKKN</sequence>
<organism evidence="2 3">
    <name type="scientific">Megalurothrips usitatus</name>
    <name type="common">bean blossom thrips</name>
    <dbReference type="NCBI Taxonomy" id="439358"/>
    <lineage>
        <taxon>Eukaryota</taxon>
        <taxon>Metazoa</taxon>
        <taxon>Ecdysozoa</taxon>
        <taxon>Arthropoda</taxon>
        <taxon>Hexapoda</taxon>
        <taxon>Insecta</taxon>
        <taxon>Pterygota</taxon>
        <taxon>Neoptera</taxon>
        <taxon>Paraneoptera</taxon>
        <taxon>Thysanoptera</taxon>
        <taxon>Terebrantia</taxon>
        <taxon>Thripoidea</taxon>
        <taxon>Thripidae</taxon>
        <taxon>Megalurothrips</taxon>
    </lineage>
</organism>
<keyword evidence="3" id="KW-1185">Reference proteome</keyword>
<dbReference type="Gene3D" id="1.10.443.10">
    <property type="entry name" value="Intergrase catalytic core"/>
    <property type="match status" value="1"/>
</dbReference>
<dbReference type="InterPro" id="IPR013762">
    <property type="entry name" value="Integrase-like_cat_sf"/>
</dbReference>
<dbReference type="GO" id="GO:0003677">
    <property type="term" value="F:DNA binding"/>
    <property type="evidence" value="ECO:0007669"/>
    <property type="project" value="InterPro"/>
</dbReference>
<dbReference type="AlphaFoldDB" id="A0AAV7XEB5"/>
<feature type="region of interest" description="Disordered" evidence="1">
    <location>
        <begin position="149"/>
        <end position="186"/>
    </location>
</feature>
<feature type="compositionally biased region" description="Acidic residues" evidence="1">
    <location>
        <begin position="149"/>
        <end position="161"/>
    </location>
</feature>
<evidence type="ECO:0000313" key="2">
    <source>
        <dbReference type="EMBL" id="KAJ1521805.1"/>
    </source>
</evidence>
<dbReference type="Proteomes" id="UP001075354">
    <property type="component" value="Chromosome 13"/>
</dbReference>
<evidence type="ECO:0000313" key="3">
    <source>
        <dbReference type="Proteomes" id="UP001075354"/>
    </source>
</evidence>
<dbReference type="PANTHER" id="PTHR33480">
    <property type="entry name" value="SET DOMAIN-CONTAINING PROTEIN-RELATED"/>
    <property type="match status" value="1"/>
</dbReference>
<dbReference type="EMBL" id="JAPTSV010000013">
    <property type="protein sequence ID" value="KAJ1521805.1"/>
    <property type="molecule type" value="Genomic_DNA"/>
</dbReference>
<dbReference type="PANTHER" id="PTHR33480:SF1">
    <property type="entry name" value="TYR RECOMBINASE DOMAIN-CONTAINING PROTEIN"/>
    <property type="match status" value="1"/>
</dbReference>
<comment type="caution">
    <text evidence="2">The sequence shown here is derived from an EMBL/GenBank/DDBJ whole genome shotgun (WGS) entry which is preliminary data.</text>
</comment>
<evidence type="ECO:0008006" key="4">
    <source>
        <dbReference type="Google" id="ProtNLM"/>
    </source>
</evidence>
<evidence type="ECO:0000256" key="1">
    <source>
        <dbReference type="SAM" id="MobiDB-lite"/>
    </source>
</evidence>
<name>A0AAV7XEB5_9NEOP</name>
<reference evidence="2" key="1">
    <citation type="submission" date="2022-12" db="EMBL/GenBank/DDBJ databases">
        <title>Chromosome-level genome assembly of the bean flower thrips Megalurothrips usitatus.</title>
        <authorList>
            <person name="Ma L."/>
            <person name="Liu Q."/>
            <person name="Li H."/>
            <person name="Cai W."/>
        </authorList>
    </citation>
    <scope>NUCLEOTIDE SEQUENCE</scope>
    <source>
        <strain evidence="2">Cailab_2022a</strain>
    </source>
</reference>
<protein>
    <recommendedName>
        <fullName evidence="4">Tyr recombinase domain-containing protein</fullName>
    </recommendedName>
</protein>
<dbReference type="GO" id="GO:0006310">
    <property type="term" value="P:DNA recombination"/>
    <property type="evidence" value="ECO:0007669"/>
    <property type="project" value="InterPro"/>
</dbReference>
<accession>A0AAV7XEB5</accession>
<proteinExistence type="predicted"/>
<gene>
    <name evidence="2" type="ORF">ONE63_003440</name>
</gene>